<name>A0A7Z1GXP2_9PSED</name>
<dbReference type="RefSeq" id="WP_166655323.1">
    <property type="nucleotide sequence ID" value="NZ_PDJN01000001.1"/>
</dbReference>
<evidence type="ECO:0000313" key="2">
    <source>
        <dbReference type="Proteomes" id="UP000221580"/>
    </source>
</evidence>
<dbReference type="EMBL" id="PDJN01000001">
    <property type="protein sequence ID" value="PFG72158.1"/>
    <property type="molecule type" value="Genomic_DNA"/>
</dbReference>
<dbReference type="Proteomes" id="UP000221580">
    <property type="component" value="Unassembled WGS sequence"/>
</dbReference>
<accession>A0A7Z1GXP2</accession>
<evidence type="ECO:0008006" key="3">
    <source>
        <dbReference type="Google" id="ProtNLM"/>
    </source>
</evidence>
<protein>
    <recommendedName>
        <fullName evidence="3">Lipoprotein</fullName>
    </recommendedName>
</protein>
<reference evidence="1 2" key="1">
    <citation type="submission" date="2017-09" db="EMBL/GenBank/DDBJ databases">
        <authorList>
            <person name="DeBolt S."/>
            <person name="Huntemann M."/>
            <person name="Clum A."/>
            <person name="Pillay M."/>
            <person name="Palaniappan K."/>
            <person name="Varghese N."/>
            <person name="Mikhailova N."/>
            <person name="Stamatis D."/>
            <person name="Reddy T."/>
            <person name="Daum C."/>
            <person name="Shapiro N."/>
            <person name="Ivanova N."/>
            <person name="Kyrpides N."/>
            <person name="Woyke T."/>
        </authorList>
    </citation>
    <scope>NUCLEOTIDE SEQUENCE [LARGE SCALE GENOMIC DNA]</scope>
    <source>
        <strain evidence="1 2">A2-S9</strain>
    </source>
</reference>
<reference evidence="1 2" key="2">
    <citation type="submission" date="2017-10" db="EMBL/GenBank/DDBJ databases">
        <title>Bacterial endophytes that colonize and modify switchgrass growth.</title>
        <authorList>
            <person name="Debolt S."/>
        </authorList>
    </citation>
    <scope>NUCLEOTIDE SEQUENCE [LARGE SCALE GENOMIC DNA]</scope>
    <source>
        <strain evidence="1 2">A2-S9</strain>
    </source>
</reference>
<gene>
    <name evidence="1" type="ORF">DM05_2540</name>
</gene>
<organism evidence="1 2">
    <name type="scientific">Pseudomonas poae</name>
    <dbReference type="NCBI Taxonomy" id="200451"/>
    <lineage>
        <taxon>Bacteria</taxon>
        <taxon>Pseudomonadati</taxon>
        <taxon>Pseudomonadota</taxon>
        <taxon>Gammaproteobacteria</taxon>
        <taxon>Pseudomonadales</taxon>
        <taxon>Pseudomonadaceae</taxon>
        <taxon>Pseudomonas</taxon>
    </lineage>
</organism>
<sequence length="46" mass="5097">MYRRLTLLVAAVLIVSLSGCVIVPEHRHCCWRYYGAVDAPSHAVIG</sequence>
<proteinExistence type="predicted"/>
<comment type="caution">
    <text evidence="1">The sequence shown here is derived from an EMBL/GenBank/DDBJ whole genome shotgun (WGS) entry which is preliminary data.</text>
</comment>
<evidence type="ECO:0000313" key="1">
    <source>
        <dbReference type="EMBL" id="PFG72158.1"/>
    </source>
</evidence>
<dbReference type="AlphaFoldDB" id="A0A7Z1GXP2"/>
<dbReference type="PROSITE" id="PS51257">
    <property type="entry name" value="PROKAR_LIPOPROTEIN"/>
    <property type="match status" value="1"/>
</dbReference>